<proteinExistence type="inferred from homology"/>
<evidence type="ECO:0000256" key="7">
    <source>
        <dbReference type="PROSITE-ProRule" id="PRU00221"/>
    </source>
</evidence>
<feature type="repeat" description="WD" evidence="7">
    <location>
        <begin position="357"/>
        <end position="398"/>
    </location>
</feature>
<keyword evidence="5 6" id="KW-0539">Nucleus</keyword>
<accession>A0AAV3ZLS7</accession>
<evidence type="ECO:0000256" key="4">
    <source>
        <dbReference type="ARBA" id="ARBA00022737"/>
    </source>
</evidence>
<comment type="subunit">
    <text evidence="6">Forms a heterodimer with the catalytic subunit.</text>
</comment>
<keyword evidence="3 6" id="KW-0819">tRNA processing</keyword>
<keyword evidence="2 6" id="KW-0853">WD repeat</keyword>
<dbReference type="AlphaFoldDB" id="A0AAV3ZLS7"/>
<dbReference type="PANTHER" id="PTHR16288:SF0">
    <property type="entry name" value="TRNA (GUANINE-N(7)-)-METHYLTRANSFERASE NON-CATALYTIC SUBUNIT WDR4"/>
    <property type="match status" value="1"/>
</dbReference>
<keyword evidence="10" id="KW-1185">Reference proteome</keyword>
<dbReference type="GO" id="GO:0043527">
    <property type="term" value="C:tRNA methyltransferase complex"/>
    <property type="evidence" value="ECO:0007669"/>
    <property type="project" value="TreeGrafter"/>
</dbReference>
<evidence type="ECO:0000256" key="6">
    <source>
        <dbReference type="HAMAP-Rule" id="MF_03056"/>
    </source>
</evidence>
<evidence type="ECO:0000313" key="10">
    <source>
        <dbReference type="Proteomes" id="UP000735302"/>
    </source>
</evidence>
<evidence type="ECO:0000313" key="9">
    <source>
        <dbReference type="EMBL" id="GFO00086.1"/>
    </source>
</evidence>
<dbReference type="Pfam" id="PF00400">
    <property type="entry name" value="WD40"/>
    <property type="match status" value="1"/>
</dbReference>
<feature type="region of interest" description="Disordered" evidence="8">
    <location>
        <begin position="490"/>
        <end position="509"/>
    </location>
</feature>
<sequence length="646" mass="71298">MCGRASERIGRAWKIKLETCGRAFGPGTLGWECVAAPSGQEHQVRNVWPSLSFYLRERCNQVTVECALASRAGAFTGLCSAGWNGCRILKGGRISNYYDVSNTGELFDFFVILGDTGDEDGQPVYLVRSATVALVILSPGSGSRWPSLGALLPSAQHCLMGFGRLPWMVRQIVCAKSEDDRERKGLLISQQRDNVEWEGQMMRKERRCTARRCTDVCFSPDDSLVLVADKSGDAYSFPTLCQDQNPDDKDGNEDDKDLHSAEQAGNSEGQTEEDGRGDVDSKEAVLSEGDKLEVEVEDEDDFERQRGSGEGTLILGHLSMLLGVRLVDNGQLVVTCDRDEKIRVSNFPDAYNIHSYCLGHTEFVIDLAYDEANKILLSASGDCTVRAWSLDGTQVCQRNILEDLPQELHPKAAPAPAADGSDQGNSQPSNEHRTSIRKMSYCAECNLLFVALERSPHILVYRLDIEQPSSAGCQTSLHLMTVLRGRSALDHSQAPEKPDLSRASATGDATVVSTPETAVAGGESREASVAGLCAQGSVLWVLRRQQEKLWLTAHAFCLKQSQELQISEIASESNESQILKTVSEQIGFLTVLPDAEDLLPFLWKYSFQDDFKLQCNLKRAQPERKEGEHNRKGRSRKKAKRGEKGR</sequence>
<dbReference type="SMART" id="SM00320">
    <property type="entry name" value="WD40"/>
    <property type="match status" value="3"/>
</dbReference>
<feature type="compositionally biased region" description="Basic and acidic residues" evidence="8">
    <location>
        <begin position="273"/>
        <end position="294"/>
    </location>
</feature>
<reference evidence="9 10" key="1">
    <citation type="journal article" date="2021" name="Elife">
        <title>Chloroplast acquisition without the gene transfer in kleptoplastic sea slugs, Plakobranchus ocellatus.</title>
        <authorList>
            <person name="Maeda T."/>
            <person name="Takahashi S."/>
            <person name="Yoshida T."/>
            <person name="Shimamura S."/>
            <person name="Takaki Y."/>
            <person name="Nagai Y."/>
            <person name="Toyoda A."/>
            <person name="Suzuki Y."/>
            <person name="Arimoto A."/>
            <person name="Ishii H."/>
            <person name="Satoh N."/>
            <person name="Nishiyama T."/>
            <person name="Hasebe M."/>
            <person name="Maruyama T."/>
            <person name="Minagawa J."/>
            <person name="Obokata J."/>
            <person name="Shigenobu S."/>
        </authorList>
    </citation>
    <scope>NUCLEOTIDE SEQUENCE [LARGE SCALE GENOMIC DNA]</scope>
</reference>
<dbReference type="Gene3D" id="2.130.10.10">
    <property type="entry name" value="YVTN repeat-like/Quinoprotein amine dehydrogenase"/>
    <property type="match status" value="1"/>
</dbReference>
<dbReference type="PANTHER" id="PTHR16288">
    <property type="entry name" value="WD40 REPEAT PROTEIN 4"/>
    <property type="match status" value="1"/>
</dbReference>
<comment type="similarity">
    <text evidence="6">Belongs to the WD repeat TRM82 family.</text>
</comment>
<evidence type="ECO:0000256" key="5">
    <source>
        <dbReference type="ARBA" id="ARBA00023242"/>
    </source>
</evidence>
<dbReference type="Proteomes" id="UP000735302">
    <property type="component" value="Unassembled WGS sequence"/>
</dbReference>
<dbReference type="GO" id="GO:0106004">
    <property type="term" value="P:tRNA (guanine-N7)-methylation"/>
    <property type="evidence" value="ECO:0007669"/>
    <property type="project" value="UniProtKB-UniRule"/>
</dbReference>
<comment type="caution">
    <text evidence="9">The sequence shown here is derived from an EMBL/GenBank/DDBJ whole genome shotgun (WGS) entry which is preliminary data.</text>
</comment>
<dbReference type="SUPFAM" id="SSF50978">
    <property type="entry name" value="WD40 repeat-like"/>
    <property type="match status" value="1"/>
</dbReference>
<dbReference type="EMBL" id="BLXT01003028">
    <property type="protein sequence ID" value="GFO00086.1"/>
    <property type="molecule type" value="Genomic_DNA"/>
</dbReference>
<gene>
    <name evidence="9" type="ORF">PoB_002659100</name>
</gene>
<dbReference type="InterPro" id="IPR001680">
    <property type="entry name" value="WD40_rpt"/>
</dbReference>
<evidence type="ECO:0000256" key="8">
    <source>
        <dbReference type="SAM" id="MobiDB-lite"/>
    </source>
</evidence>
<feature type="compositionally biased region" description="Basic residues" evidence="8">
    <location>
        <begin position="631"/>
        <end position="646"/>
    </location>
</feature>
<dbReference type="InterPro" id="IPR015943">
    <property type="entry name" value="WD40/YVTN_repeat-like_dom_sf"/>
</dbReference>
<dbReference type="InterPro" id="IPR028884">
    <property type="entry name" value="Trm82"/>
</dbReference>
<keyword evidence="4 6" id="KW-0677">Repeat</keyword>
<feature type="region of interest" description="Disordered" evidence="8">
    <location>
        <begin position="237"/>
        <end position="307"/>
    </location>
</feature>
<comment type="subcellular location">
    <subcellularLocation>
        <location evidence="1 6">Nucleus</location>
    </subcellularLocation>
</comment>
<feature type="compositionally biased region" description="Basic and acidic residues" evidence="8">
    <location>
        <begin position="490"/>
        <end position="500"/>
    </location>
</feature>
<evidence type="ECO:0000256" key="3">
    <source>
        <dbReference type="ARBA" id="ARBA00022694"/>
    </source>
</evidence>
<dbReference type="GO" id="GO:0005634">
    <property type="term" value="C:nucleus"/>
    <property type="evidence" value="ECO:0007669"/>
    <property type="project" value="UniProtKB-SubCell"/>
</dbReference>
<comment type="function">
    <text evidence="6">Required for the formation of N(7)-methylguanine at position 46 (m7G46) in tRNA. In the complex, it is required to stabilize and induce conformational changes of the catalytic subunit.</text>
</comment>
<comment type="pathway">
    <text evidence="6">tRNA modification; N(7)-methylguanine-tRNA biosynthesis.</text>
</comment>
<feature type="region of interest" description="Disordered" evidence="8">
    <location>
        <begin position="410"/>
        <end position="433"/>
    </location>
</feature>
<name>A0AAV3ZLS7_9GAST</name>
<evidence type="ECO:0000256" key="1">
    <source>
        <dbReference type="ARBA" id="ARBA00004123"/>
    </source>
</evidence>
<evidence type="ECO:0000256" key="2">
    <source>
        <dbReference type="ARBA" id="ARBA00022574"/>
    </source>
</evidence>
<organism evidence="9 10">
    <name type="scientific">Plakobranchus ocellatus</name>
    <dbReference type="NCBI Taxonomy" id="259542"/>
    <lineage>
        <taxon>Eukaryota</taxon>
        <taxon>Metazoa</taxon>
        <taxon>Spiralia</taxon>
        <taxon>Lophotrochozoa</taxon>
        <taxon>Mollusca</taxon>
        <taxon>Gastropoda</taxon>
        <taxon>Heterobranchia</taxon>
        <taxon>Euthyneura</taxon>
        <taxon>Panpulmonata</taxon>
        <taxon>Sacoglossa</taxon>
        <taxon>Placobranchoidea</taxon>
        <taxon>Plakobranchidae</taxon>
        <taxon>Plakobranchus</taxon>
    </lineage>
</organism>
<feature type="region of interest" description="Disordered" evidence="8">
    <location>
        <begin position="618"/>
        <end position="646"/>
    </location>
</feature>
<dbReference type="InterPro" id="IPR036322">
    <property type="entry name" value="WD40_repeat_dom_sf"/>
</dbReference>
<protein>
    <recommendedName>
        <fullName evidence="6">tRNA (guanine-N(7)-)-methyltransferase non-catalytic subunit</fullName>
    </recommendedName>
    <alternativeName>
        <fullName evidence="6">WD repeat-containing protein 4 homolog</fullName>
    </alternativeName>
</protein>
<dbReference type="PROSITE" id="PS50082">
    <property type="entry name" value="WD_REPEATS_2"/>
    <property type="match status" value="1"/>
</dbReference>
<dbReference type="HAMAP" id="MF_03056">
    <property type="entry name" value="TRM82"/>
    <property type="match status" value="1"/>
</dbReference>
<dbReference type="GO" id="GO:0005829">
    <property type="term" value="C:cytosol"/>
    <property type="evidence" value="ECO:0007669"/>
    <property type="project" value="TreeGrafter"/>
</dbReference>
<dbReference type="PROSITE" id="PS50294">
    <property type="entry name" value="WD_REPEATS_REGION"/>
    <property type="match status" value="1"/>
</dbReference>
<feature type="compositionally biased region" description="Basic and acidic residues" evidence="8">
    <location>
        <begin position="620"/>
        <end position="630"/>
    </location>
</feature>